<dbReference type="Proteomes" id="UP001139028">
    <property type="component" value="Unassembled WGS sequence"/>
</dbReference>
<keyword evidence="3" id="KW-0378">Hydrolase</keyword>
<dbReference type="Gene3D" id="3.40.80.10">
    <property type="entry name" value="Peptidoglycan recognition protein-like"/>
    <property type="match status" value="1"/>
</dbReference>
<dbReference type="InterPro" id="IPR036505">
    <property type="entry name" value="Amidase/PGRP_sf"/>
</dbReference>
<dbReference type="Pfam" id="PF01510">
    <property type="entry name" value="Amidase_2"/>
    <property type="match status" value="1"/>
</dbReference>
<name>A0A9X2EUT9_9GAMM</name>
<reference evidence="3" key="1">
    <citation type="journal article" date="2022" name="Arch. Microbiol.">
        <title>Microbulbifer okhotskensis sp. nov., isolated from a deep bottom sediment of the Okhotsk Sea.</title>
        <authorList>
            <person name="Romanenko L."/>
            <person name="Kurilenko V."/>
            <person name="Otstavnykh N."/>
            <person name="Velansky P."/>
            <person name="Isaeva M."/>
            <person name="Mikhailov V."/>
        </authorList>
    </citation>
    <scope>NUCLEOTIDE SEQUENCE</scope>
    <source>
        <strain evidence="3">OS29</strain>
    </source>
</reference>
<evidence type="ECO:0000313" key="3">
    <source>
        <dbReference type="EMBL" id="MCO1336308.1"/>
    </source>
</evidence>
<dbReference type="GO" id="GO:0009253">
    <property type="term" value="P:peptidoglycan catabolic process"/>
    <property type="evidence" value="ECO:0007669"/>
    <property type="project" value="InterPro"/>
</dbReference>
<dbReference type="RefSeq" id="WP_252471887.1">
    <property type="nucleotide sequence ID" value="NZ_JALBWM010000122.1"/>
</dbReference>
<dbReference type="EMBL" id="JALBWM010000122">
    <property type="protein sequence ID" value="MCO1336308.1"/>
    <property type="molecule type" value="Genomic_DNA"/>
</dbReference>
<comment type="caution">
    <text evidence="3">The sequence shown here is derived from an EMBL/GenBank/DDBJ whole genome shotgun (WGS) entry which is preliminary data.</text>
</comment>
<dbReference type="InterPro" id="IPR006619">
    <property type="entry name" value="PGRP_domain_met/bac"/>
</dbReference>
<keyword evidence="4" id="KW-1185">Reference proteome</keyword>
<dbReference type="SUPFAM" id="SSF55846">
    <property type="entry name" value="N-acetylmuramoyl-L-alanine amidase-like"/>
    <property type="match status" value="1"/>
</dbReference>
<dbReference type="EC" id="3.5.1.28" evidence="3"/>
<evidence type="ECO:0000256" key="1">
    <source>
        <dbReference type="ARBA" id="ARBA00007553"/>
    </source>
</evidence>
<gene>
    <name evidence="3" type="ORF">MO867_18405</name>
</gene>
<evidence type="ECO:0000313" key="4">
    <source>
        <dbReference type="Proteomes" id="UP001139028"/>
    </source>
</evidence>
<sequence>MSISKAQHQKRININQRHSVIIRSKWGKKQPKVNNLVSDWGFDSVVIHHSGNGGETSPVGIEEKHMTKNGWDDVGYHYLIHPSGTIYEGRKIYHKGSHVSGANTKKIGLLLMGDYDEQWWDFDDSLSKSHISTANALIKTLKTSFPSIKKLGGHKEYLPNGGYTCPGNLVMNVINKMRVKHALIKP</sequence>
<evidence type="ECO:0000259" key="2">
    <source>
        <dbReference type="SMART" id="SM00701"/>
    </source>
</evidence>
<feature type="domain" description="Peptidoglycan recognition protein family" evidence="2">
    <location>
        <begin position="18"/>
        <end position="158"/>
    </location>
</feature>
<dbReference type="PANTHER" id="PTHR11022:SF41">
    <property type="entry name" value="PEPTIDOGLYCAN-RECOGNITION PROTEIN LC-RELATED"/>
    <property type="match status" value="1"/>
</dbReference>
<dbReference type="GO" id="GO:0008745">
    <property type="term" value="F:N-acetylmuramoyl-L-alanine amidase activity"/>
    <property type="evidence" value="ECO:0007669"/>
    <property type="project" value="UniProtKB-EC"/>
</dbReference>
<dbReference type="GO" id="GO:0008270">
    <property type="term" value="F:zinc ion binding"/>
    <property type="evidence" value="ECO:0007669"/>
    <property type="project" value="InterPro"/>
</dbReference>
<protein>
    <submittedName>
        <fullName evidence="3">N-acetylmuramoyl-L-alanine amidase</fullName>
        <ecNumber evidence="3">3.5.1.28</ecNumber>
    </submittedName>
</protein>
<dbReference type="SMART" id="SM00701">
    <property type="entry name" value="PGRP"/>
    <property type="match status" value="1"/>
</dbReference>
<dbReference type="CDD" id="cd06583">
    <property type="entry name" value="PGRP"/>
    <property type="match status" value="1"/>
</dbReference>
<accession>A0A9X2EUT9</accession>
<dbReference type="InterPro" id="IPR002502">
    <property type="entry name" value="Amidase_domain"/>
</dbReference>
<dbReference type="PANTHER" id="PTHR11022">
    <property type="entry name" value="PEPTIDOGLYCAN RECOGNITION PROTEIN"/>
    <property type="match status" value="1"/>
</dbReference>
<organism evidence="3 4">
    <name type="scientific">Microbulbifer okhotskensis</name>
    <dbReference type="NCBI Taxonomy" id="2926617"/>
    <lineage>
        <taxon>Bacteria</taxon>
        <taxon>Pseudomonadati</taxon>
        <taxon>Pseudomonadota</taxon>
        <taxon>Gammaproteobacteria</taxon>
        <taxon>Cellvibrionales</taxon>
        <taxon>Microbulbiferaceae</taxon>
        <taxon>Microbulbifer</taxon>
    </lineage>
</organism>
<proteinExistence type="inferred from homology"/>
<comment type="similarity">
    <text evidence="1">Belongs to the N-acetylmuramoyl-L-alanine amidase 2 family.</text>
</comment>
<dbReference type="InterPro" id="IPR015510">
    <property type="entry name" value="PGRP"/>
</dbReference>
<dbReference type="AlphaFoldDB" id="A0A9X2EUT9"/>